<dbReference type="AlphaFoldDB" id="U3A6L7"/>
<feature type="transmembrane region" description="Helical" evidence="10">
    <location>
        <begin position="30"/>
        <end position="54"/>
    </location>
</feature>
<keyword evidence="9 10" id="KW-0472">Membrane</keyword>
<comment type="subcellular location">
    <subcellularLocation>
        <location evidence="1">Cell inner membrane</location>
    </subcellularLocation>
</comment>
<keyword evidence="3" id="KW-0813">Transport</keyword>
<comment type="caution">
    <text evidence="12">The sequence shown here is derived from an EMBL/GenBank/DDBJ whole genome shotgun (WGS) entry which is preliminary data.</text>
</comment>
<evidence type="ECO:0000313" key="12">
    <source>
        <dbReference type="EMBL" id="GAD75666.1"/>
    </source>
</evidence>
<keyword evidence="6 10" id="KW-0812">Transmembrane</keyword>
<evidence type="ECO:0000256" key="8">
    <source>
        <dbReference type="ARBA" id="ARBA00022989"/>
    </source>
</evidence>
<evidence type="ECO:0000256" key="2">
    <source>
        <dbReference type="ARBA" id="ARBA00007986"/>
    </source>
</evidence>
<dbReference type="GO" id="GO:0005886">
    <property type="term" value="C:plasma membrane"/>
    <property type="evidence" value="ECO:0007669"/>
    <property type="project" value="UniProtKB-SubCell"/>
</dbReference>
<evidence type="ECO:0000256" key="3">
    <source>
        <dbReference type="ARBA" id="ARBA00022448"/>
    </source>
</evidence>
<keyword evidence="13" id="KW-1185">Reference proteome</keyword>
<dbReference type="PROSITE" id="PS01141">
    <property type="entry name" value="T2SP_C"/>
    <property type="match status" value="1"/>
</dbReference>
<dbReference type="NCBIfam" id="TIGR01713">
    <property type="entry name" value="typeII_sec_gspC"/>
    <property type="match status" value="1"/>
</dbReference>
<keyword evidence="5" id="KW-0997">Cell inner membrane</keyword>
<dbReference type="OrthoDB" id="1491375at2"/>
<keyword evidence="7" id="KW-0653">Protein transport</keyword>
<dbReference type="InterPro" id="IPR036034">
    <property type="entry name" value="PDZ_sf"/>
</dbReference>
<keyword evidence="8 10" id="KW-1133">Transmembrane helix</keyword>
<dbReference type="Pfam" id="PF11356">
    <property type="entry name" value="T2SSC"/>
    <property type="match status" value="1"/>
</dbReference>
<dbReference type="STRING" id="1219077.VAZ01S_028_00200"/>
<dbReference type="InterPro" id="IPR024961">
    <property type="entry name" value="T2SS_GspC_N"/>
</dbReference>
<dbReference type="GO" id="GO:0015628">
    <property type="term" value="P:protein secretion by the type II secretion system"/>
    <property type="evidence" value="ECO:0007669"/>
    <property type="project" value="InterPro"/>
</dbReference>
<feature type="domain" description="PDZ" evidence="11">
    <location>
        <begin position="241"/>
        <end position="297"/>
    </location>
</feature>
<dbReference type="Gene3D" id="2.30.42.10">
    <property type="match status" value="1"/>
</dbReference>
<dbReference type="SUPFAM" id="SSF50156">
    <property type="entry name" value="PDZ domain-like"/>
    <property type="match status" value="1"/>
</dbReference>
<protein>
    <submittedName>
        <fullName evidence="12">Type II secretion system protein C</fullName>
    </submittedName>
</protein>
<gene>
    <name evidence="12" type="primary">gspC</name>
    <name evidence="12" type="ORF">VAZ01S_028_00200</name>
</gene>
<sequence length="306" mass="33058">MKRLELKAGLSSSPLLTQIKSNHHVIQSKVSGALAGLFIAVAGWSLGSLVWLVVPQSSDITPWQPQATAASVGGDKDSIDFKSLQQANLFGQYSEKKPVVVEQPVVKDAPKTRLNLTLVGAVASSNLEVSLAVIANRGKQATYGIGEQIDGTRAELKAVLVDRVIIENQGRDETLMLEGLEYKKLSETPQQHHSPKRQINSSVASEKIEQIRAELAQDGSNVFKYITISPVMQEGGLAGYRVSPGRDAALFNAVGLKPGDIAIELNGIDLRDSSSAKQLGPIMQDPQELNLTVERDGQQYDINIQL</sequence>
<dbReference type="EMBL" id="BATL01000028">
    <property type="protein sequence ID" value="GAD75666.1"/>
    <property type="molecule type" value="Genomic_DNA"/>
</dbReference>
<evidence type="ECO:0000313" key="13">
    <source>
        <dbReference type="Proteomes" id="UP000016567"/>
    </source>
</evidence>
<accession>U3A6L7</accession>
<organism evidence="12 13">
    <name type="scientific">Vibrio azureus NBRC 104587</name>
    <dbReference type="NCBI Taxonomy" id="1219077"/>
    <lineage>
        <taxon>Bacteria</taxon>
        <taxon>Pseudomonadati</taxon>
        <taxon>Pseudomonadota</taxon>
        <taxon>Gammaproteobacteria</taxon>
        <taxon>Vibrionales</taxon>
        <taxon>Vibrionaceae</taxon>
        <taxon>Vibrio</taxon>
    </lineage>
</organism>
<evidence type="ECO:0000256" key="9">
    <source>
        <dbReference type="ARBA" id="ARBA00023136"/>
    </source>
</evidence>
<evidence type="ECO:0000256" key="4">
    <source>
        <dbReference type="ARBA" id="ARBA00022475"/>
    </source>
</evidence>
<dbReference type="PROSITE" id="PS50106">
    <property type="entry name" value="PDZ"/>
    <property type="match status" value="1"/>
</dbReference>
<evidence type="ECO:0000259" key="11">
    <source>
        <dbReference type="PROSITE" id="PS50106"/>
    </source>
</evidence>
<evidence type="ECO:0000256" key="10">
    <source>
        <dbReference type="SAM" id="Phobius"/>
    </source>
</evidence>
<evidence type="ECO:0000256" key="1">
    <source>
        <dbReference type="ARBA" id="ARBA00004533"/>
    </source>
</evidence>
<dbReference type="RefSeq" id="WP_021709422.1">
    <property type="nucleotide sequence ID" value="NZ_BAOB01000134.1"/>
</dbReference>
<proteinExistence type="inferred from homology"/>
<evidence type="ECO:0000256" key="6">
    <source>
        <dbReference type="ARBA" id="ARBA00022692"/>
    </source>
</evidence>
<dbReference type="InterPro" id="IPR001639">
    <property type="entry name" value="T2SS_protein-GspC"/>
</dbReference>
<evidence type="ECO:0000256" key="7">
    <source>
        <dbReference type="ARBA" id="ARBA00022927"/>
    </source>
</evidence>
<name>U3A6L7_9VIBR</name>
<evidence type="ECO:0000256" key="5">
    <source>
        <dbReference type="ARBA" id="ARBA00022519"/>
    </source>
</evidence>
<dbReference type="GO" id="GO:0015627">
    <property type="term" value="C:type II protein secretion system complex"/>
    <property type="evidence" value="ECO:0007669"/>
    <property type="project" value="InterPro"/>
</dbReference>
<keyword evidence="4" id="KW-1003">Cell membrane</keyword>
<dbReference type="InterPro" id="IPR001478">
    <property type="entry name" value="PDZ"/>
</dbReference>
<comment type="similarity">
    <text evidence="2">Belongs to the GSP C family.</text>
</comment>
<dbReference type="Proteomes" id="UP000016567">
    <property type="component" value="Unassembled WGS sequence"/>
</dbReference>
<dbReference type="eggNOG" id="COG3031">
    <property type="taxonomic scope" value="Bacteria"/>
</dbReference>
<reference evidence="12 13" key="1">
    <citation type="submission" date="2013-09" db="EMBL/GenBank/DDBJ databases">
        <title>Whole genome shotgun sequence of Vibrio azureus NBRC 104587.</title>
        <authorList>
            <person name="Isaki S."/>
            <person name="Hosoyama A."/>
            <person name="Numata M."/>
            <person name="Hashimoto M."/>
            <person name="Hosoyama Y."/>
            <person name="Tsuchikane K."/>
            <person name="Noguchi M."/>
            <person name="Hirakata S."/>
            <person name="Ichikawa N."/>
            <person name="Ohji S."/>
            <person name="Yamazoe A."/>
            <person name="Fujita N."/>
        </authorList>
    </citation>
    <scope>NUCLEOTIDE SEQUENCE [LARGE SCALE GENOMIC DNA]</scope>
    <source>
        <strain evidence="12 13">NBRC 104587</strain>
    </source>
</reference>
<dbReference type="Gene3D" id="2.30.30.830">
    <property type="match status" value="1"/>
</dbReference>